<keyword evidence="2" id="KW-1185">Reference proteome</keyword>
<dbReference type="PANTHER" id="PTHR38649:SF1">
    <property type="entry name" value="SPERMATOGENESIS-ASSOCIATED PROTEIN 33"/>
    <property type="match status" value="1"/>
</dbReference>
<comment type="caution">
    <text evidence="1">The sequence shown here is derived from an EMBL/GenBank/DDBJ whole genome shotgun (WGS) entry which is preliminary data.</text>
</comment>
<dbReference type="EMBL" id="JBBHLL010000489">
    <property type="protein sequence ID" value="KAK7801792.1"/>
    <property type="molecule type" value="Genomic_DNA"/>
</dbReference>
<dbReference type="Pfam" id="PF15382">
    <property type="entry name" value="DUF4609"/>
    <property type="match status" value="1"/>
</dbReference>
<evidence type="ECO:0000313" key="2">
    <source>
        <dbReference type="Proteomes" id="UP001488838"/>
    </source>
</evidence>
<accession>A0AAW0HKS4</accession>
<protein>
    <submittedName>
        <fullName evidence="1">Uncharacterized protein</fullName>
    </submittedName>
</protein>
<dbReference type="Proteomes" id="UP001488838">
    <property type="component" value="Unassembled WGS sequence"/>
</dbReference>
<gene>
    <name evidence="1" type="ORF">U0070_027513</name>
</gene>
<reference evidence="1 2" key="1">
    <citation type="journal article" date="2023" name="bioRxiv">
        <title>Conserved and derived expression patterns and positive selection on dental genes reveal complex evolutionary context of ever-growing rodent molars.</title>
        <authorList>
            <person name="Calamari Z.T."/>
            <person name="Song A."/>
            <person name="Cohen E."/>
            <person name="Akter M."/>
            <person name="Roy R.D."/>
            <person name="Hallikas O."/>
            <person name="Christensen M.M."/>
            <person name="Li P."/>
            <person name="Marangoni P."/>
            <person name="Jernvall J."/>
            <person name="Klein O.D."/>
        </authorList>
    </citation>
    <scope>NUCLEOTIDE SEQUENCE [LARGE SCALE GENOMIC DNA]</scope>
    <source>
        <strain evidence="1">V071</strain>
    </source>
</reference>
<dbReference type="GO" id="GO:0005634">
    <property type="term" value="C:nucleus"/>
    <property type="evidence" value="ECO:0007669"/>
    <property type="project" value="TreeGrafter"/>
</dbReference>
<proteinExistence type="predicted"/>
<dbReference type="InterPro" id="IPR027930">
    <property type="entry name" value="DUF4609"/>
</dbReference>
<dbReference type="GO" id="GO:0005737">
    <property type="term" value="C:cytoplasm"/>
    <property type="evidence" value="ECO:0007669"/>
    <property type="project" value="TreeGrafter"/>
</dbReference>
<evidence type="ECO:0000313" key="1">
    <source>
        <dbReference type="EMBL" id="KAK7801792.1"/>
    </source>
</evidence>
<sequence>MIQADKPDTKQKSNKKRSVIPQIIITQASNETLMSYGLDESEEQRTIHEQADWGPYYRHRNPSTIAAYDRHNTE</sequence>
<dbReference type="AlphaFoldDB" id="A0AAW0HKS4"/>
<name>A0AAW0HKS4_MYOGA</name>
<dbReference type="PANTHER" id="PTHR38649">
    <property type="entry name" value="SPERMATOGENESIS-ASSOCIATED PROTEIN 33"/>
    <property type="match status" value="1"/>
</dbReference>
<organism evidence="1 2">
    <name type="scientific">Myodes glareolus</name>
    <name type="common">Bank vole</name>
    <name type="synonym">Clethrionomys glareolus</name>
    <dbReference type="NCBI Taxonomy" id="447135"/>
    <lineage>
        <taxon>Eukaryota</taxon>
        <taxon>Metazoa</taxon>
        <taxon>Chordata</taxon>
        <taxon>Craniata</taxon>
        <taxon>Vertebrata</taxon>
        <taxon>Euteleostomi</taxon>
        <taxon>Mammalia</taxon>
        <taxon>Eutheria</taxon>
        <taxon>Euarchontoglires</taxon>
        <taxon>Glires</taxon>
        <taxon>Rodentia</taxon>
        <taxon>Myomorpha</taxon>
        <taxon>Muroidea</taxon>
        <taxon>Cricetidae</taxon>
        <taxon>Arvicolinae</taxon>
        <taxon>Myodes</taxon>
    </lineage>
</organism>